<dbReference type="Proteomes" id="UP000887116">
    <property type="component" value="Unassembled WGS sequence"/>
</dbReference>
<dbReference type="EMBL" id="BMAO01023727">
    <property type="protein sequence ID" value="GFQ90554.1"/>
    <property type="molecule type" value="Genomic_DNA"/>
</dbReference>
<protein>
    <submittedName>
        <fullName evidence="1">Uncharacterized protein</fullName>
    </submittedName>
</protein>
<evidence type="ECO:0000313" key="1">
    <source>
        <dbReference type="EMBL" id="GFQ90554.1"/>
    </source>
</evidence>
<sequence>MYYLRSSDTPPHKNTHRIIGKGLKAIQEEAKTLELSRNKEKIDFCLPNLAENKLSLLCTEPPSVRIL</sequence>
<gene>
    <name evidence="1" type="ORF">TNCT_38831</name>
</gene>
<dbReference type="AlphaFoldDB" id="A0A8X6FZ04"/>
<reference evidence="1" key="1">
    <citation type="submission" date="2020-07" db="EMBL/GenBank/DDBJ databases">
        <title>Multicomponent nature underlies the extraordinary mechanical properties of spider dragline silk.</title>
        <authorList>
            <person name="Kono N."/>
            <person name="Nakamura H."/>
            <person name="Mori M."/>
            <person name="Yoshida Y."/>
            <person name="Ohtoshi R."/>
            <person name="Malay A.D."/>
            <person name="Moran D.A.P."/>
            <person name="Tomita M."/>
            <person name="Numata K."/>
            <person name="Arakawa K."/>
        </authorList>
    </citation>
    <scope>NUCLEOTIDE SEQUENCE</scope>
</reference>
<keyword evidence="2" id="KW-1185">Reference proteome</keyword>
<evidence type="ECO:0000313" key="2">
    <source>
        <dbReference type="Proteomes" id="UP000887116"/>
    </source>
</evidence>
<name>A0A8X6FZ04_TRICU</name>
<comment type="caution">
    <text evidence="1">The sequence shown here is derived from an EMBL/GenBank/DDBJ whole genome shotgun (WGS) entry which is preliminary data.</text>
</comment>
<accession>A0A8X6FZ04</accession>
<dbReference type="OrthoDB" id="10552504at2759"/>
<organism evidence="1 2">
    <name type="scientific">Trichonephila clavata</name>
    <name type="common">Joro spider</name>
    <name type="synonym">Nephila clavata</name>
    <dbReference type="NCBI Taxonomy" id="2740835"/>
    <lineage>
        <taxon>Eukaryota</taxon>
        <taxon>Metazoa</taxon>
        <taxon>Ecdysozoa</taxon>
        <taxon>Arthropoda</taxon>
        <taxon>Chelicerata</taxon>
        <taxon>Arachnida</taxon>
        <taxon>Araneae</taxon>
        <taxon>Araneomorphae</taxon>
        <taxon>Entelegynae</taxon>
        <taxon>Araneoidea</taxon>
        <taxon>Nephilidae</taxon>
        <taxon>Trichonephila</taxon>
    </lineage>
</organism>
<proteinExistence type="predicted"/>